<proteinExistence type="predicted"/>
<gene>
    <name evidence="3" type="ORF">LCGC14_2174680</name>
</gene>
<evidence type="ECO:0008006" key="4">
    <source>
        <dbReference type="Google" id="ProtNLM"/>
    </source>
</evidence>
<dbReference type="PANTHER" id="PTHR34075">
    <property type="entry name" value="BLR3430 PROTEIN"/>
    <property type="match status" value="1"/>
</dbReference>
<feature type="domain" description="ChsH2 C-terminal OB-fold" evidence="1">
    <location>
        <begin position="67"/>
        <end position="138"/>
    </location>
</feature>
<reference evidence="3" key="1">
    <citation type="journal article" date="2015" name="Nature">
        <title>Complex archaea that bridge the gap between prokaryotes and eukaryotes.</title>
        <authorList>
            <person name="Spang A."/>
            <person name="Saw J.H."/>
            <person name="Jorgensen S.L."/>
            <person name="Zaremba-Niedzwiedzka K."/>
            <person name="Martijn J."/>
            <person name="Lind A.E."/>
            <person name="van Eijk R."/>
            <person name="Schleper C."/>
            <person name="Guy L."/>
            <person name="Ettema T.J."/>
        </authorList>
    </citation>
    <scope>NUCLEOTIDE SEQUENCE</scope>
</reference>
<dbReference type="InterPro" id="IPR052513">
    <property type="entry name" value="Thioester_dehydratase-like"/>
</dbReference>
<sequence>TGLRKDGTAFPAVASVAKLQLEGETVFVVALRDRQVLLASPCPQCGRVFVPPRSFCEDCFVHTDHNWLEVGPAGRVEAFAITYAAFPGYPEPPHAIAYVQPDGASTAIANFVKGVDLSDPQAAASALAIGTRLRAVFQTKREARVTDFHWEPI</sequence>
<feature type="non-terminal residue" evidence="3">
    <location>
        <position position="1"/>
    </location>
</feature>
<dbReference type="InterPro" id="IPR022002">
    <property type="entry name" value="ChsH2_Znr"/>
</dbReference>
<evidence type="ECO:0000313" key="3">
    <source>
        <dbReference type="EMBL" id="KKL63482.1"/>
    </source>
</evidence>
<name>A0A0F9GJV4_9ZZZZ</name>
<dbReference type="Gene3D" id="6.10.30.10">
    <property type="match status" value="1"/>
</dbReference>
<feature type="domain" description="ChsH2 rubredoxin-like zinc ribbon" evidence="2">
    <location>
        <begin position="32"/>
        <end position="62"/>
    </location>
</feature>
<evidence type="ECO:0000259" key="2">
    <source>
        <dbReference type="Pfam" id="PF12172"/>
    </source>
</evidence>
<dbReference type="EMBL" id="LAZR01028153">
    <property type="protein sequence ID" value="KKL63482.1"/>
    <property type="molecule type" value="Genomic_DNA"/>
</dbReference>
<dbReference type="AlphaFoldDB" id="A0A0F9GJV4"/>
<dbReference type="Pfam" id="PF01796">
    <property type="entry name" value="OB_ChsH2_C"/>
    <property type="match status" value="1"/>
</dbReference>
<dbReference type="InterPro" id="IPR002878">
    <property type="entry name" value="ChsH2_C"/>
</dbReference>
<accession>A0A0F9GJV4</accession>
<dbReference type="Pfam" id="PF12172">
    <property type="entry name" value="zf-ChsH2"/>
    <property type="match status" value="1"/>
</dbReference>
<dbReference type="InterPro" id="IPR012340">
    <property type="entry name" value="NA-bd_OB-fold"/>
</dbReference>
<dbReference type="PANTHER" id="PTHR34075:SF4">
    <property type="entry name" value="DUF35 DOMAIN-CONTAINING PROTEIN"/>
    <property type="match status" value="1"/>
</dbReference>
<dbReference type="SUPFAM" id="SSF50249">
    <property type="entry name" value="Nucleic acid-binding proteins"/>
    <property type="match status" value="1"/>
</dbReference>
<protein>
    <recommendedName>
        <fullName evidence="4">DUF35 domain-containing protein</fullName>
    </recommendedName>
</protein>
<comment type="caution">
    <text evidence="3">The sequence shown here is derived from an EMBL/GenBank/DDBJ whole genome shotgun (WGS) entry which is preliminary data.</text>
</comment>
<organism evidence="3">
    <name type="scientific">marine sediment metagenome</name>
    <dbReference type="NCBI Taxonomy" id="412755"/>
    <lineage>
        <taxon>unclassified sequences</taxon>
        <taxon>metagenomes</taxon>
        <taxon>ecological metagenomes</taxon>
    </lineage>
</organism>
<evidence type="ECO:0000259" key="1">
    <source>
        <dbReference type="Pfam" id="PF01796"/>
    </source>
</evidence>